<comment type="similarity">
    <text evidence="2">Belongs to the major royal jelly protein family.</text>
</comment>
<organism evidence="5 6">
    <name type="scientific">Aphis glycines</name>
    <name type="common">Soybean aphid</name>
    <dbReference type="NCBI Taxonomy" id="307491"/>
    <lineage>
        <taxon>Eukaryota</taxon>
        <taxon>Metazoa</taxon>
        <taxon>Ecdysozoa</taxon>
        <taxon>Arthropoda</taxon>
        <taxon>Hexapoda</taxon>
        <taxon>Insecta</taxon>
        <taxon>Pterygota</taxon>
        <taxon>Neoptera</taxon>
        <taxon>Paraneoptera</taxon>
        <taxon>Hemiptera</taxon>
        <taxon>Sternorrhyncha</taxon>
        <taxon>Aphidomorpha</taxon>
        <taxon>Aphidoidea</taxon>
        <taxon>Aphididae</taxon>
        <taxon>Aphidini</taxon>
        <taxon>Aphis</taxon>
        <taxon>Aphis</taxon>
    </lineage>
</organism>
<dbReference type="InterPro" id="IPR017996">
    <property type="entry name" value="MRJP/yellow-related"/>
</dbReference>
<evidence type="ECO:0000256" key="1">
    <source>
        <dbReference type="ARBA" id="ARBA00004613"/>
    </source>
</evidence>
<comment type="subcellular location">
    <subcellularLocation>
        <location evidence="1">Secreted</location>
    </subcellularLocation>
</comment>
<dbReference type="GO" id="GO:0005576">
    <property type="term" value="C:extracellular region"/>
    <property type="evidence" value="ECO:0007669"/>
    <property type="project" value="UniProtKB-SubCell"/>
</dbReference>
<evidence type="ECO:0000256" key="2">
    <source>
        <dbReference type="ARBA" id="ARBA00009127"/>
    </source>
</evidence>
<dbReference type="PANTHER" id="PTHR10009:SF6">
    <property type="entry name" value="FI16876P1"/>
    <property type="match status" value="1"/>
</dbReference>
<evidence type="ECO:0000256" key="3">
    <source>
        <dbReference type="ARBA" id="ARBA00022525"/>
    </source>
</evidence>
<feature type="signal peptide" evidence="4">
    <location>
        <begin position="1"/>
        <end position="30"/>
    </location>
</feature>
<sequence length="432" mass="47978">MRHRHIATTDFDQSLLLLNLLQLTFWPVSADRRYDHHLLGTSPAWNSSYDPRAVIHSRFQMTRSGRVIVVSPRFRPGVPFTLGSFRTAGPDDRAIVEPDVFPMPSGHDAHRSETTASSTDSSTVPLVNVVDLSIDNINDVVWLLDVGVVDTMTGSPRRVAPAKVVRLEIDEDQDHGGPPKSSYKTFEIKKAVIDTADDGDTEVSSCLQYITTFRSRTGDCNHYAFVSDAARSTVIVLNTDTGDQWAMDFPQKSTGPEATPRDILFMVLLQTANGQTWIYTTYMSGCKVFAVDLEYIDRCTLDSAQPAIVEVGHKPYQITVLGTDTGSQMYFRRPSENEIWSWDANYGPFHPIGFHLVSKGRDCRAPVHVAPGYDGFVYVLRNNFADYVRNTTGSMGAYSLIQPVLTLPSSRLDSTTTCTVPSKADSCSYQLI</sequence>
<dbReference type="OrthoDB" id="6623281at2759"/>
<dbReference type="PANTHER" id="PTHR10009">
    <property type="entry name" value="PROTEIN YELLOW-RELATED"/>
    <property type="match status" value="1"/>
</dbReference>
<proteinExistence type="inferred from homology"/>
<dbReference type="EMBL" id="VYZN01000009">
    <property type="protein sequence ID" value="KAE9543077.1"/>
    <property type="molecule type" value="Genomic_DNA"/>
</dbReference>
<dbReference type="Gene3D" id="2.120.10.30">
    <property type="entry name" value="TolB, C-terminal domain"/>
    <property type="match status" value="1"/>
</dbReference>
<keyword evidence="6" id="KW-1185">Reference proteome</keyword>
<evidence type="ECO:0000256" key="4">
    <source>
        <dbReference type="SAM" id="SignalP"/>
    </source>
</evidence>
<protein>
    <recommendedName>
        <fullName evidence="7">Bee-milk protein</fullName>
    </recommendedName>
</protein>
<evidence type="ECO:0008006" key="7">
    <source>
        <dbReference type="Google" id="ProtNLM"/>
    </source>
</evidence>
<dbReference type="InterPro" id="IPR011042">
    <property type="entry name" value="6-blade_b-propeller_TolB-like"/>
</dbReference>
<feature type="chain" id="PRO_5026157306" description="Bee-milk protein" evidence="4">
    <location>
        <begin position="31"/>
        <end position="432"/>
    </location>
</feature>
<keyword evidence="3" id="KW-0964">Secreted</keyword>
<name>A0A6G0U292_APHGL</name>
<comment type="caution">
    <text evidence="5">The sequence shown here is derived from an EMBL/GenBank/DDBJ whole genome shotgun (WGS) entry which is preliminary data.</text>
</comment>
<dbReference type="Proteomes" id="UP000475862">
    <property type="component" value="Unassembled WGS sequence"/>
</dbReference>
<accession>A0A6G0U292</accession>
<dbReference type="AlphaFoldDB" id="A0A6G0U292"/>
<gene>
    <name evidence="5" type="ORF">AGLY_002988</name>
</gene>
<evidence type="ECO:0000313" key="6">
    <source>
        <dbReference type="Proteomes" id="UP000475862"/>
    </source>
</evidence>
<dbReference type="Pfam" id="PF03022">
    <property type="entry name" value="MRJP"/>
    <property type="match status" value="1"/>
</dbReference>
<evidence type="ECO:0000313" key="5">
    <source>
        <dbReference type="EMBL" id="KAE9543077.1"/>
    </source>
</evidence>
<reference evidence="5 6" key="1">
    <citation type="submission" date="2019-08" db="EMBL/GenBank/DDBJ databases">
        <title>The genome of the soybean aphid Biotype 1, its phylome, world population structure and adaptation to the North American continent.</title>
        <authorList>
            <person name="Giordano R."/>
            <person name="Donthu R.K."/>
            <person name="Hernandez A.G."/>
            <person name="Wright C.L."/>
            <person name="Zimin A.V."/>
        </authorList>
    </citation>
    <scope>NUCLEOTIDE SEQUENCE [LARGE SCALE GENOMIC DNA]</scope>
    <source>
        <tissue evidence="5">Whole aphids</tissue>
    </source>
</reference>
<keyword evidence="4" id="KW-0732">Signal</keyword>